<proteinExistence type="predicted"/>
<dbReference type="EMBL" id="SGJD01001175">
    <property type="protein sequence ID" value="KAB0401646.1"/>
    <property type="molecule type" value="Genomic_DNA"/>
</dbReference>
<dbReference type="Proteomes" id="UP000437017">
    <property type="component" value="Unassembled WGS sequence"/>
</dbReference>
<sequence length="114" mass="12789">GRFRPRLQRLVTANSPELVGELGVPPAKSWAGPGVLVALSVKWPDGQIRDTESCWEWQPHAKCLRLWTPHRVETALWIWAVGQKLCPDLLPDLGHSLATPEDTRPAKKHRTQAC</sequence>
<dbReference type="OrthoDB" id="9679201at2759"/>
<dbReference type="AlphaFoldDB" id="A0A6A1Q5Z7"/>
<gene>
    <name evidence="1" type="ORF">E2I00_007304</name>
</gene>
<protein>
    <submittedName>
        <fullName evidence="1">Uncharacterized protein</fullName>
    </submittedName>
</protein>
<comment type="caution">
    <text evidence="1">The sequence shown here is derived from an EMBL/GenBank/DDBJ whole genome shotgun (WGS) entry which is preliminary data.</text>
</comment>
<organism evidence="1 2">
    <name type="scientific">Balaenoptera physalus</name>
    <name type="common">Fin whale</name>
    <name type="synonym">Balaena physalus</name>
    <dbReference type="NCBI Taxonomy" id="9770"/>
    <lineage>
        <taxon>Eukaryota</taxon>
        <taxon>Metazoa</taxon>
        <taxon>Chordata</taxon>
        <taxon>Craniata</taxon>
        <taxon>Vertebrata</taxon>
        <taxon>Euteleostomi</taxon>
        <taxon>Mammalia</taxon>
        <taxon>Eutheria</taxon>
        <taxon>Laurasiatheria</taxon>
        <taxon>Artiodactyla</taxon>
        <taxon>Whippomorpha</taxon>
        <taxon>Cetacea</taxon>
        <taxon>Mysticeti</taxon>
        <taxon>Balaenopteridae</taxon>
        <taxon>Balaenoptera</taxon>
    </lineage>
</organism>
<name>A0A6A1Q5Z7_BALPH</name>
<evidence type="ECO:0000313" key="2">
    <source>
        <dbReference type="Proteomes" id="UP000437017"/>
    </source>
</evidence>
<reference evidence="1 2" key="1">
    <citation type="journal article" date="2019" name="PLoS ONE">
        <title>Genomic analyses reveal an absence of contemporary introgressive admixture between fin whales and blue whales, despite known hybrids.</title>
        <authorList>
            <person name="Westbury M.V."/>
            <person name="Petersen B."/>
            <person name="Lorenzen E.D."/>
        </authorList>
    </citation>
    <scope>NUCLEOTIDE SEQUENCE [LARGE SCALE GENOMIC DNA]</scope>
    <source>
        <strain evidence="1">FinWhale-01</strain>
    </source>
</reference>
<evidence type="ECO:0000313" key="1">
    <source>
        <dbReference type="EMBL" id="KAB0401646.1"/>
    </source>
</evidence>
<accession>A0A6A1Q5Z7</accession>
<feature type="non-terminal residue" evidence="1">
    <location>
        <position position="1"/>
    </location>
</feature>
<keyword evidence="2" id="KW-1185">Reference proteome</keyword>